<keyword evidence="1" id="KW-0472">Membrane</keyword>
<evidence type="ECO:0000313" key="2">
    <source>
        <dbReference type="EMBL" id="EAT40120.1"/>
    </source>
</evidence>
<dbReference type="Proteomes" id="UP000682892">
    <property type="component" value="Chromosome 1"/>
</dbReference>
<reference evidence="2" key="2">
    <citation type="journal article" date="2007" name="Science">
        <title>Genome sequence of Aedes aegypti, a major arbovirus vector.</title>
        <authorList>
            <person name="Nene V."/>
            <person name="Wortman J.R."/>
            <person name="Lawson D."/>
            <person name="Haas B."/>
            <person name="Kodira C."/>
            <person name="Tu Z.J."/>
            <person name="Loftus B."/>
            <person name="Xi Z."/>
            <person name="Megy K."/>
            <person name="Grabherr M."/>
            <person name="Ren Q."/>
            <person name="Zdobnov E.M."/>
            <person name="Lobo N.F."/>
            <person name="Campbell K.S."/>
            <person name="Brown S.E."/>
            <person name="Bonaldo M.F."/>
            <person name="Zhu J."/>
            <person name="Sinkins S.P."/>
            <person name="Hogenkamp D.G."/>
            <person name="Amedeo P."/>
            <person name="Arensburger P."/>
            <person name="Atkinson P.W."/>
            <person name="Bidwell S."/>
            <person name="Biedler J."/>
            <person name="Birney E."/>
            <person name="Bruggner R.V."/>
            <person name="Costas J."/>
            <person name="Coy M.R."/>
            <person name="Crabtree J."/>
            <person name="Crawford M."/>
            <person name="Debruyn B."/>
            <person name="Decaprio D."/>
            <person name="Eiglmeier K."/>
            <person name="Eisenstadt E."/>
            <person name="El-Dorry H."/>
            <person name="Gelbart W.M."/>
            <person name="Gomes S.L."/>
            <person name="Hammond M."/>
            <person name="Hannick L.I."/>
            <person name="Hogan J.R."/>
            <person name="Holmes M.H."/>
            <person name="Jaffe D."/>
            <person name="Johnston J.S."/>
            <person name="Kennedy R.C."/>
            <person name="Koo H."/>
            <person name="Kravitz S."/>
            <person name="Kriventseva E.V."/>
            <person name="Kulp D."/>
            <person name="Labutti K."/>
            <person name="Lee E."/>
            <person name="Li S."/>
            <person name="Lovin D.D."/>
            <person name="Mao C."/>
            <person name="Mauceli E."/>
            <person name="Menck C.F."/>
            <person name="Miller J.R."/>
            <person name="Montgomery P."/>
            <person name="Mori A."/>
            <person name="Nascimento A.L."/>
            <person name="Naveira H.F."/>
            <person name="Nusbaum C."/>
            <person name="O'leary S."/>
            <person name="Orvis J."/>
            <person name="Pertea M."/>
            <person name="Quesneville H."/>
            <person name="Reidenbach K.R."/>
            <person name="Rogers Y.H."/>
            <person name="Roth C.W."/>
            <person name="Schneider J.R."/>
            <person name="Schatz M."/>
            <person name="Shumway M."/>
            <person name="Stanke M."/>
            <person name="Stinson E.O."/>
            <person name="Tubio J.M."/>
            <person name="Vanzee J.P."/>
            <person name="Verjovski-Almeida S."/>
            <person name="Werner D."/>
            <person name="White O."/>
            <person name="Wyder S."/>
            <person name="Zeng Q."/>
            <person name="Zhao Q."/>
            <person name="Zhao Y."/>
            <person name="Hill C.A."/>
            <person name="Raikhel A.S."/>
            <person name="Soares M.B."/>
            <person name="Knudson D.L."/>
            <person name="Lee N.H."/>
            <person name="Galagan J."/>
            <person name="Salzberg S.L."/>
            <person name="Paulsen I.T."/>
            <person name="Dimopoulos G."/>
            <person name="Collins F.H."/>
            <person name="Birren B."/>
            <person name="Fraser-Liggett C.M."/>
            <person name="Severson D.W."/>
        </authorList>
    </citation>
    <scope>NUCLEOTIDE SEQUENCE [LARGE SCALE GENOMIC DNA]</scope>
    <source>
        <strain evidence="2">Liverpool</strain>
    </source>
</reference>
<dbReference type="Gene3D" id="1.10.3350.20">
    <property type="entry name" value="Tmem141 protein family"/>
    <property type="match status" value="1"/>
</dbReference>
<dbReference type="PANTHER" id="PTHR47229">
    <property type="entry name" value="TRANSMEMBRANE PROTEIN 141"/>
    <property type="match status" value="1"/>
</dbReference>
<keyword evidence="1" id="KW-1133">Transmembrane helix</keyword>
<evidence type="ECO:0000256" key="1">
    <source>
        <dbReference type="SAM" id="Phobius"/>
    </source>
</evidence>
<dbReference type="HOGENOM" id="CLU_2148326_0_0_1"/>
<dbReference type="InterPro" id="IPR038259">
    <property type="entry name" value="Tmem141_sf"/>
</dbReference>
<dbReference type="PANTHER" id="PTHR47229:SF1">
    <property type="entry name" value="TRANSMEMBRANE PROTEIN 141"/>
    <property type="match status" value="1"/>
</dbReference>
<name>A0A1S4FIK1_AEDAE</name>
<sequence>MNDIRRLKEQQKDKHPAFGSYLECMTRALFTGLATFTLGFSSIYFLQKLVAKRLPYPQKSAILVSTVIGTVASYKVTADRTKSCQAGWMAAEDKFTALSDNQLLEPEEEGERVL</sequence>
<protein>
    <submittedName>
        <fullName evidence="2">AAEL008127-PA</fullName>
    </submittedName>
</protein>
<dbReference type="Pfam" id="PF15110">
    <property type="entry name" value="TMEM141"/>
    <property type="match status" value="1"/>
</dbReference>
<reference evidence="2" key="1">
    <citation type="submission" date="2005-10" db="EMBL/GenBank/DDBJ databases">
        <authorList>
            <person name="Loftus B.J."/>
            <person name="Nene V.M."/>
            <person name="Hannick L.I."/>
            <person name="Bidwell S."/>
            <person name="Haas B."/>
            <person name="Amedeo P."/>
            <person name="Orvis J."/>
            <person name="Wortman J.R."/>
            <person name="White O.R."/>
            <person name="Salzberg S."/>
            <person name="Shumway M."/>
            <person name="Koo H."/>
            <person name="Zhao Y."/>
            <person name="Holmes M."/>
            <person name="Miller J."/>
            <person name="Schatz M."/>
            <person name="Pop M."/>
            <person name="Pai G."/>
            <person name="Utterback T."/>
            <person name="Rogers Y.-H."/>
            <person name="Kravitz S."/>
            <person name="Fraser C.M."/>
        </authorList>
    </citation>
    <scope>NUCLEOTIDE SEQUENCE</scope>
    <source>
        <strain evidence="2">Liverpool</strain>
    </source>
</reference>
<keyword evidence="1" id="KW-0812">Transmembrane</keyword>
<accession>A0A1S4FIK1</accession>
<proteinExistence type="predicted"/>
<dbReference type="OrthoDB" id="10268034at2759"/>
<gene>
    <name evidence="2" type="ORF">AaeL_AAEL008127</name>
</gene>
<dbReference type="EMBL" id="CH477487">
    <property type="protein sequence ID" value="EAT40120.1"/>
    <property type="molecule type" value="Genomic_DNA"/>
</dbReference>
<dbReference type="KEGG" id="aag:5570157"/>
<reference evidence="2" key="3">
    <citation type="submission" date="2012-09" db="EMBL/GenBank/DDBJ databases">
        <authorList>
            <consortium name="VectorBase"/>
        </authorList>
    </citation>
    <scope>NUCLEOTIDE SEQUENCE</scope>
    <source>
        <strain evidence="2">Liverpool</strain>
    </source>
</reference>
<dbReference type="AlphaFoldDB" id="A0A1S4FIK1"/>
<dbReference type="InterPro" id="IPR026788">
    <property type="entry name" value="Tmem141"/>
</dbReference>
<organism evidence="2 3">
    <name type="scientific">Aedes aegypti</name>
    <name type="common">Yellowfever mosquito</name>
    <name type="synonym">Culex aegypti</name>
    <dbReference type="NCBI Taxonomy" id="7159"/>
    <lineage>
        <taxon>Eukaryota</taxon>
        <taxon>Metazoa</taxon>
        <taxon>Ecdysozoa</taxon>
        <taxon>Arthropoda</taxon>
        <taxon>Hexapoda</taxon>
        <taxon>Insecta</taxon>
        <taxon>Pterygota</taxon>
        <taxon>Neoptera</taxon>
        <taxon>Endopterygota</taxon>
        <taxon>Diptera</taxon>
        <taxon>Nematocera</taxon>
        <taxon>Culicoidea</taxon>
        <taxon>Culicidae</taxon>
        <taxon>Culicinae</taxon>
        <taxon>Aedini</taxon>
        <taxon>Aedes</taxon>
        <taxon>Stegomyia</taxon>
    </lineage>
</organism>
<dbReference type="OMA" id="CQSNAFM"/>
<feature type="transmembrane region" description="Helical" evidence="1">
    <location>
        <begin position="28"/>
        <end position="46"/>
    </location>
</feature>
<evidence type="ECO:0000313" key="3">
    <source>
        <dbReference type="Proteomes" id="UP000682892"/>
    </source>
</evidence>